<dbReference type="AlphaFoldDB" id="A0A9N9U5T0"/>
<dbReference type="EMBL" id="CABFNO020001300">
    <property type="protein sequence ID" value="CAG9978423.1"/>
    <property type="molecule type" value="Genomic_DNA"/>
</dbReference>
<evidence type="ECO:0000256" key="1">
    <source>
        <dbReference type="SAM" id="SignalP"/>
    </source>
</evidence>
<dbReference type="InterPro" id="IPR023296">
    <property type="entry name" value="Glyco_hydro_beta-prop_sf"/>
</dbReference>
<proteinExistence type="predicted"/>
<dbReference type="Gene3D" id="2.115.10.20">
    <property type="entry name" value="Glycosyl hydrolase domain, family 43"/>
    <property type="match status" value="1"/>
</dbReference>
<dbReference type="SUPFAM" id="SSF75005">
    <property type="entry name" value="Arabinanase/levansucrase/invertase"/>
    <property type="match status" value="1"/>
</dbReference>
<reference evidence="2" key="1">
    <citation type="submission" date="2021-10" db="EMBL/GenBank/DDBJ databases">
        <authorList>
            <person name="Piombo E."/>
        </authorList>
    </citation>
    <scope>NUCLEOTIDE SEQUENCE</scope>
</reference>
<accession>A0A9N9U5T0</accession>
<dbReference type="Gene3D" id="2.60.120.260">
    <property type="entry name" value="Galactose-binding domain-like"/>
    <property type="match status" value="1"/>
</dbReference>
<comment type="caution">
    <text evidence="2">The sequence shown here is derived from an EMBL/GenBank/DDBJ whole genome shotgun (WGS) entry which is preliminary data.</text>
</comment>
<protein>
    <recommendedName>
        <fullName evidence="4">EGF-like domain-containing protein</fullName>
    </recommendedName>
</protein>
<organism evidence="2 3">
    <name type="scientific">Clonostachys byssicola</name>
    <dbReference type="NCBI Taxonomy" id="160290"/>
    <lineage>
        <taxon>Eukaryota</taxon>
        <taxon>Fungi</taxon>
        <taxon>Dikarya</taxon>
        <taxon>Ascomycota</taxon>
        <taxon>Pezizomycotina</taxon>
        <taxon>Sordariomycetes</taxon>
        <taxon>Hypocreomycetidae</taxon>
        <taxon>Hypocreales</taxon>
        <taxon>Bionectriaceae</taxon>
        <taxon>Clonostachys</taxon>
    </lineage>
</organism>
<sequence>MSTSIRRILPAVLAALAVFIEPALQTCSSHTDCSLNGICQDNKCICDPGWRADDCGELDVQPTVKYSGLNLSDTGTSTWGSRIIHGPMDKQMFHMFVSEFPGGCGLDYWAPFSRIARAESRTGPLGPYNLVEEVVGAFAHNPTVVFSAKDGLYALYYIGCPMVLPSSCSHMQFTCGKGNDANGESGISLATSPDLRTWTFHGEVFSTGGGGAWDETVINPSAFVLEGGPGSDDSILLAYRGCPYNCHPYPPYGPELISIASASSYAGLYKRVEGGPLFKDENEDPFLWRDKRGNYHMLLHSLEPEGGFGLGPKVGRHAYAASWDGPWTFGSKTLAFNTTAFFTDGTSIDFHRRERPQIFFSEDGEMTPLYMTNGVQEKGKAGSYTLIVPIGQEFKKFEQSLGISEAKHDEL</sequence>
<dbReference type="OrthoDB" id="6130531at2759"/>
<name>A0A9N9U5T0_9HYPO</name>
<evidence type="ECO:0008006" key="4">
    <source>
        <dbReference type="Google" id="ProtNLM"/>
    </source>
</evidence>
<dbReference type="Proteomes" id="UP000754883">
    <property type="component" value="Unassembled WGS sequence"/>
</dbReference>
<dbReference type="CDD" id="cd08994">
    <property type="entry name" value="GH43_62_32_68_117_130-like"/>
    <property type="match status" value="1"/>
</dbReference>
<feature type="chain" id="PRO_5040384427" description="EGF-like domain-containing protein" evidence="1">
    <location>
        <begin position="26"/>
        <end position="411"/>
    </location>
</feature>
<evidence type="ECO:0000313" key="2">
    <source>
        <dbReference type="EMBL" id="CAG9978423.1"/>
    </source>
</evidence>
<feature type="signal peptide" evidence="1">
    <location>
        <begin position="1"/>
        <end position="25"/>
    </location>
</feature>
<dbReference type="CDD" id="cd00054">
    <property type="entry name" value="EGF_CA"/>
    <property type="match status" value="1"/>
</dbReference>
<keyword evidence="3" id="KW-1185">Reference proteome</keyword>
<keyword evidence="1" id="KW-0732">Signal</keyword>
<gene>
    <name evidence="2" type="ORF">CBYS24578_00009182</name>
</gene>
<evidence type="ECO:0000313" key="3">
    <source>
        <dbReference type="Proteomes" id="UP000754883"/>
    </source>
</evidence>